<reference evidence="1 2" key="1">
    <citation type="submission" date="2019-05" db="EMBL/GenBank/DDBJ databases">
        <title>Another draft genome of Portunus trituberculatus and its Hox gene families provides insights of decapod evolution.</title>
        <authorList>
            <person name="Jeong J.-H."/>
            <person name="Song I."/>
            <person name="Kim S."/>
            <person name="Choi T."/>
            <person name="Kim D."/>
            <person name="Ryu S."/>
            <person name="Kim W."/>
        </authorList>
    </citation>
    <scope>NUCLEOTIDE SEQUENCE [LARGE SCALE GENOMIC DNA]</scope>
    <source>
        <tissue evidence="1">Muscle</tissue>
    </source>
</reference>
<comment type="caution">
    <text evidence="1">The sequence shown here is derived from an EMBL/GenBank/DDBJ whole genome shotgun (WGS) entry which is preliminary data.</text>
</comment>
<keyword evidence="2" id="KW-1185">Reference proteome</keyword>
<protein>
    <submittedName>
        <fullName evidence="1">Uncharacterized protein</fullName>
    </submittedName>
</protein>
<evidence type="ECO:0000313" key="1">
    <source>
        <dbReference type="EMBL" id="MPC43046.1"/>
    </source>
</evidence>
<organism evidence="1 2">
    <name type="scientific">Portunus trituberculatus</name>
    <name type="common">Swimming crab</name>
    <name type="synonym">Neptunus trituberculatus</name>
    <dbReference type="NCBI Taxonomy" id="210409"/>
    <lineage>
        <taxon>Eukaryota</taxon>
        <taxon>Metazoa</taxon>
        <taxon>Ecdysozoa</taxon>
        <taxon>Arthropoda</taxon>
        <taxon>Crustacea</taxon>
        <taxon>Multicrustacea</taxon>
        <taxon>Malacostraca</taxon>
        <taxon>Eumalacostraca</taxon>
        <taxon>Eucarida</taxon>
        <taxon>Decapoda</taxon>
        <taxon>Pleocyemata</taxon>
        <taxon>Brachyura</taxon>
        <taxon>Eubrachyura</taxon>
        <taxon>Portunoidea</taxon>
        <taxon>Portunidae</taxon>
        <taxon>Portuninae</taxon>
        <taxon>Portunus</taxon>
    </lineage>
</organism>
<dbReference type="EMBL" id="VSRR010005665">
    <property type="protein sequence ID" value="MPC43046.1"/>
    <property type="molecule type" value="Genomic_DNA"/>
</dbReference>
<proteinExistence type="predicted"/>
<dbReference type="Proteomes" id="UP000324222">
    <property type="component" value="Unassembled WGS sequence"/>
</dbReference>
<accession>A0A5B7FCL9</accession>
<evidence type="ECO:0000313" key="2">
    <source>
        <dbReference type="Proteomes" id="UP000324222"/>
    </source>
</evidence>
<name>A0A5B7FCL9_PORTR</name>
<dbReference type="AlphaFoldDB" id="A0A5B7FCL9"/>
<gene>
    <name evidence="1" type="ORF">E2C01_036682</name>
</gene>
<sequence length="66" mass="6957">MKRKVKEEEEKREEVRCGGSVLVLIGIAGGVCWSVDDCGFRAGVWAAAGRSLGGDWGCGRGDSELG</sequence>